<organism evidence="2 3">
    <name type="scientific">Holzapfeliella saturejae</name>
    <dbReference type="NCBI Taxonomy" id="3082953"/>
    <lineage>
        <taxon>Bacteria</taxon>
        <taxon>Bacillati</taxon>
        <taxon>Bacillota</taxon>
        <taxon>Bacilli</taxon>
        <taxon>Lactobacillales</taxon>
        <taxon>Lactobacillaceae</taxon>
        <taxon>Holzapfeliella</taxon>
    </lineage>
</organism>
<keyword evidence="3" id="KW-1185">Reference proteome</keyword>
<protein>
    <submittedName>
        <fullName evidence="2">Uncharacterized protein</fullName>
    </submittedName>
</protein>
<comment type="caution">
    <text evidence="2">The sequence shown here is derived from an EMBL/GenBank/DDBJ whole genome shotgun (WGS) entry which is preliminary data.</text>
</comment>
<sequence>METIKNYLLYSSRQLLIVTIAVMALFLGPFMSFLLNENGPKTIEMASGIFYLISGFTLTNIDLAIMFNYSRRKIIKVQTITAIVTSILAFTLTIIFSQLIGRQLLLFQYEVSSLLDYFNLFIIMLSVSLISTITFLLSKLSSSVLMAWIKLLSMITIIWVYSIVLMLFYQYFVLNQPLILSILMILIPTIIVNTLAYLGFKKIIYRSDLCNRLQY</sequence>
<feature type="transmembrane region" description="Helical" evidence="1">
    <location>
        <begin position="79"/>
        <end position="97"/>
    </location>
</feature>
<gene>
    <name evidence="2" type="ORF">R4Y45_07125</name>
</gene>
<feature type="transmembrane region" description="Helical" evidence="1">
    <location>
        <begin position="15"/>
        <end position="36"/>
    </location>
</feature>
<dbReference type="EMBL" id="JAWMWG010000005">
    <property type="protein sequence ID" value="MEJ6348990.1"/>
    <property type="molecule type" value="Genomic_DNA"/>
</dbReference>
<dbReference type="RefSeq" id="WP_339970509.1">
    <property type="nucleotide sequence ID" value="NZ_JAWMWG010000005.1"/>
</dbReference>
<feature type="transmembrane region" description="Helical" evidence="1">
    <location>
        <begin position="48"/>
        <end position="67"/>
    </location>
</feature>
<feature type="transmembrane region" description="Helical" evidence="1">
    <location>
        <begin position="117"/>
        <end position="137"/>
    </location>
</feature>
<feature type="transmembrane region" description="Helical" evidence="1">
    <location>
        <begin position="178"/>
        <end position="200"/>
    </location>
</feature>
<keyword evidence="1" id="KW-1133">Transmembrane helix</keyword>
<accession>A0ABU8SIY0</accession>
<evidence type="ECO:0000256" key="1">
    <source>
        <dbReference type="SAM" id="Phobius"/>
    </source>
</evidence>
<keyword evidence="1" id="KW-0812">Transmembrane</keyword>
<dbReference type="Proteomes" id="UP001377804">
    <property type="component" value="Unassembled WGS sequence"/>
</dbReference>
<evidence type="ECO:0000313" key="2">
    <source>
        <dbReference type="EMBL" id="MEJ6348990.1"/>
    </source>
</evidence>
<keyword evidence="1" id="KW-0472">Membrane</keyword>
<name>A0ABU8SIY0_9LACO</name>
<reference evidence="2 3" key="1">
    <citation type="submission" date="2023-10" db="EMBL/GenBank/DDBJ databases">
        <title>Holzapfeliella saturejae sp. nov. isolated from Satureja montana flowers.</title>
        <authorList>
            <person name="Alcantara C."/>
            <person name="Zuniga M."/>
            <person name="Landete J.M."/>
            <person name="Monedero V."/>
        </authorList>
    </citation>
    <scope>NUCLEOTIDE SEQUENCE [LARGE SCALE GENOMIC DNA]</scope>
    <source>
        <strain evidence="2 3">He02</strain>
    </source>
</reference>
<evidence type="ECO:0000313" key="3">
    <source>
        <dbReference type="Proteomes" id="UP001377804"/>
    </source>
</evidence>
<proteinExistence type="predicted"/>
<feature type="transmembrane region" description="Helical" evidence="1">
    <location>
        <begin position="149"/>
        <end position="172"/>
    </location>
</feature>